<dbReference type="CDD" id="cd06423">
    <property type="entry name" value="CESA_like"/>
    <property type="match status" value="1"/>
</dbReference>
<dbReference type="AlphaFoldDB" id="A0A223HY15"/>
<sequence>MQSEVKPGKYRKNKKYIPVIYKFYISQFSAILWVILSIKLSQPWLHELSKAVGFPLALFIITFIAYAPGYLVAFDTVSLLLDKQPSYRNTNPDIPITVLIAARNEADKIADTLKYISTQEYNGKIQVVIVDNNSSDGTIEAAKNAAKHYGIQCKFLFESKPGKNNALNTGLKTIDTQYFITLDADTLLHRNAINNIVSRILSAPPDVCAVAGHVLVRNSRNNILSKMQEWDYFMGIASLKRMQGLYQGTLVAQGAFSLYKTDIVKKIGGWEDVIGEDIVLTWKFFKSGYKVYFEPFAVAFTEVPTRMKHFIRQRSRWARGMFEGFKKAGPLQQERFLARFLISLDILIPFIDMTYTFVWIPGLIIAFWGKYYIVGPYTLLVLPLNIFVTIVMYIFQKNVFDSLGLKIRRNRLGYIFYILFYQVIHSPIAVWGYMQEILNLRKTWK</sequence>
<dbReference type="GO" id="GO:0016757">
    <property type="term" value="F:glycosyltransferase activity"/>
    <property type="evidence" value="ECO:0007669"/>
    <property type="project" value="UniProtKB-KW"/>
</dbReference>
<keyword evidence="4" id="KW-0812">Transmembrane</keyword>
<evidence type="ECO:0000256" key="3">
    <source>
        <dbReference type="ARBA" id="ARBA00022679"/>
    </source>
</evidence>
<dbReference type="RefSeq" id="WP_094397201.1">
    <property type="nucleotide sequence ID" value="NZ_CP016893.1"/>
</dbReference>
<feature type="transmembrane region" description="Helical" evidence="4">
    <location>
        <begin position="52"/>
        <end position="73"/>
    </location>
</feature>
<dbReference type="Pfam" id="PF13641">
    <property type="entry name" value="Glyco_tranf_2_3"/>
    <property type="match status" value="1"/>
</dbReference>
<organism evidence="5 6">
    <name type="scientific">Thermoanaerobacterium thermosaccharolyticum</name>
    <name type="common">Clostridium thermosaccharolyticum</name>
    <dbReference type="NCBI Taxonomy" id="1517"/>
    <lineage>
        <taxon>Bacteria</taxon>
        <taxon>Bacillati</taxon>
        <taxon>Bacillota</taxon>
        <taxon>Clostridia</taxon>
        <taxon>Thermoanaerobacterales</taxon>
        <taxon>Thermoanaerobacteraceae</taxon>
        <taxon>Thermoanaerobacterium</taxon>
    </lineage>
</organism>
<evidence type="ECO:0000256" key="2">
    <source>
        <dbReference type="ARBA" id="ARBA00022676"/>
    </source>
</evidence>
<evidence type="ECO:0000313" key="6">
    <source>
        <dbReference type="Proteomes" id="UP000214975"/>
    </source>
</evidence>
<dbReference type="EMBL" id="CP016893">
    <property type="protein sequence ID" value="AST57368.1"/>
    <property type="molecule type" value="Genomic_DNA"/>
</dbReference>
<gene>
    <name evidence="5" type="ORF">Thert_01290</name>
</gene>
<feature type="transmembrane region" description="Helical" evidence="4">
    <location>
        <begin position="374"/>
        <end position="395"/>
    </location>
</feature>
<keyword evidence="4" id="KW-0472">Membrane</keyword>
<accession>A0A223HY15</accession>
<keyword evidence="4" id="KW-1133">Transmembrane helix</keyword>
<name>A0A223HY15_THETR</name>
<keyword evidence="2" id="KW-0328">Glycosyltransferase</keyword>
<feature type="transmembrane region" description="Helical" evidence="4">
    <location>
        <begin position="415"/>
        <end position="434"/>
    </location>
</feature>
<dbReference type="InterPro" id="IPR029044">
    <property type="entry name" value="Nucleotide-diphossugar_trans"/>
</dbReference>
<dbReference type="SUPFAM" id="SSF53448">
    <property type="entry name" value="Nucleotide-diphospho-sugar transferases"/>
    <property type="match status" value="1"/>
</dbReference>
<protein>
    <submittedName>
        <fullName evidence="5">Glycosyl transferase</fullName>
    </submittedName>
</protein>
<evidence type="ECO:0000313" key="5">
    <source>
        <dbReference type="EMBL" id="AST57368.1"/>
    </source>
</evidence>
<keyword evidence="3 5" id="KW-0808">Transferase</keyword>
<dbReference type="PANTHER" id="PTHR43630">
    <property type="entry name" value="POLY-BETA-1,6-N-ACETYL-D-GLUCOSAMINE SYNTHASE"/>
    <property type="match status" value="1"/>
</dbReference>
<feature type="transmembrane region" description="Helical" evidence="4">
    <location>
        <begin position="21"/>
        <end position="40"/>
    </location>
</feature>
<reference evidence="5 6" key="1">
    <citation type="submission" date="2016-08" db="EMBL/GenBank/DDBJ databases">
        <title>A novel genetic cassette of butanologenic Thermoanaerobacterium thermosaccharolyticum that directly convert cellulose to butanol.</title>
        <authorList>
            <person name="Li T."/>
            <person name="He J."/>
        </authorList>
    </citation>
    <scope>NUCLEOTIDE SEQUENCE [LARGE SCALE GENOMIC DNA]</scope>
    <source>
        <strain evidence="5 6">TG57</strain>
    </source>
</reference>
<feature type="transmembrane region" description="Helical" evidence="4">
    <location>
        <begin position="336"/>
        <end position="368"/>
    </location>
</feature>
<evidence type="ECO:0000256" key="1">
    <source>
        <dbReference type="ARBA" id="ARBA00006739"/>
    </source>
</evidence>
<dbReference type="Proteomes" id="UP000214975">
    <property type="component" value="Chromosome"/>
</dbReference>
<dbReference type="Gene3D" id="3.90.550.10">
    <property type="entry name" value="Spore Coat Polysaccharide Biosynthesis Protein SpsA, Chain A"/>
    <property type="match status" value="1"/>
</dbReference>
<dbReference type="PANTHER" id="PTHR43630:SF1">
    <property type="entry name" value="POLY-BETA-1,6-N-ACETYL-D-GLUCOSAMINE SYNTHASE"/>
    <property type="match status" value="1"/>
</dbReference>
<comment type="similarity">
    <text evidence="1">Belongs to the glycosyltransferase 2 family.</text>
</comment>
<proteinExistence type="inferred from homology"/>
<evidence type="ECO:0000256" key="4">
    <source>
        <dbReference type="SAM" id="Phobius"/>
    </source>
</evidence>